<evidence type="ECO:0000259" key="4">
    <source>
        <dbReference type="Pfam" id="PF13649"/>
    </source>
</evidence>
<evidence type="ECO:0000256" key="1">
    <source>
        <dbReference type="ARBA" id="ARBA00022603"/>
    </source>
</evidence>
<name>A0A3N5D7V2_9SPHN</name>
<dbReference type="Gene3D" id="3.40.50.150">
    <property type="entry name" value="Vaccinia Virus protein VP39"/>
    <property type="match status" value="1"/>
</dbReference>
<dbReference type="PANTHER" id="PTHR43861:SF1">
    <property type="entry name" value="TRANS-ACONITATE 2-METHYLTRANSFERASE"/>
    <property type="match status" value="1"/>
</dbReference>
<keyword evidence="1 5" id="KW-0489">Methyltransferase</keyword>
<keyword evidence="6" id="KW-1185">Reference proteome</keyword>
<reference evidence="5 6" key="1">
    <citation type="submission" date="2018-11" db="EMBL/GenBank/DDBJ databases">
        <title>Erythrobacter spongiae sp. nov., isolated from a marine sponge.</title>
        <authorList>
            <person name="Zhuang L."/>
            <person name="Luo L."/>
        </authorList>
    </citation>
    <scope>NUCLEOTIDE SEQUENCE [LARGE SCALE GENOMIC DNA]</scope>
    <source>
        <strain evidence="5 6">HN-E23</strain>
    </source>
</reference>
<dbReference type="InterPro" id="IPR029063">
    <property type="entry name" value="SAM-dependent_MTases_sf"/>
</dbReference>
<comment type="caution">
    <text evidence="5">The sequence shown here is derived from an EMBL/GenBank/DDBJ whole genome shotgun (WGS) entry which is preliminary data.</text>
</comment>
<dbReference type="Pfam" id="PF13649">
    <property type="entry name" value="Methyltransf_25"/>
    <property type="match status" value="1"/>
</dbReference>
<dbReference type="GO" id="GO:0008168">
    <property type="term" value="F:methyltransferase activity"/>
    <property type="evidence" value="ECO:0007669"/>
    <property type="project" value="UniProtKB-KW"/>
</dbReference>
<dbReference type="InterPro" id="IPR041698">
    <property type="entry name" value="Methyltransf_25"/>
</dbReference>
<dbReference type="PANTHER" id="PTHR43861">
    <property type="entry name" value="TRANS-ACONITATE 2-METHYLTRANSFERASE-RELATED"/>
    <property type="match status" value="1"/>
</dbReference>
<dbReference type="OrthoDB" id="9777638at2"/>
<feature type="domain" description="Methyltransferase" evidence="4">
    <location>
        <begin position="46"/>
        <end position="136"/>
    </location>
</feature>
<feature type="region of interest" description="Disordered" evidence="3">
    <location>
        <begin position="156"/>
        <end position="176"/>
    </location>
</feature>
<dbReference type="Proteomes" id="UP000275232">
    <property type="component" value="Unassembled WGS sequence"/>
</dbReference>
<feature type="compositionally biased region" description="Pro residues" evidence="3">
    <location>
        <begin position="165"/>
        <end position="174"/>
    </location>
</feature>
<dbReference type="EMBL" id="RPFZ01000001">
    <property type="protein sequence ID" value="RPF70658.1"/>
    <property type="molecule type" value="Genomic_DNA"/>
</dbReference>
<gene>
    <name evidence="5" type="ORF">EG799_02725</name>
</gene>
<protein>
    <submittedName>
        <fullName evidence="5">Class I SAM-dependent methyltransferase</fullName>
    </submittedName>
</protein>
<keyword evidence="2 5" id="KW-0808">Transferase</keyword>
<accession>A0A3N5D7V2</accession>
<evidence type="ECO:0000313" key="6">
    <source>
        <dbReference type="Proteomes" id="UP000275232"/>
    </source>
</evidence>
<evidence type="ECO:0000256" key="2">
    <source>
        <dbReference type="ARBA" id="ARBA00022679"/>
    </source>
</evidence>
<evidence type="ECO:0000313" key="5">
    <source>
        <dbReference type="EMBL" id="RPF70658.1"/>
    </source>
</evidence>
<organism evidence="5 6">
    <name type="scientific">Aurantiacibacter spongiae</name>
    <dbReference type="NCBI Taxonomy" id="2488860"/>
    <lineage>
        <taxon>Bacteria</taxon>
        <taxon>Pseudomonadati</taxon>
        <taxon>Pseudomonadota</taxon>
        <taxon>Alphaproteobacteria</taxon>
        <taxon>Sphingomonadales</taxon>
        <taxon>Erythrobacteraceae</taxon>
        <taxon>Aurantiacibacter</taxon>
    </lineage>
</organism>
<dbReference type="RefSeq" id="WP_123878345.1">
    <property type="nucleotide sequence ID" value="NZ_RPFZ01000001.1"/>
</dbReference>
<dbReference type="GO" id="GO:0032259">
    <property type="term" value="P:methylation"/>
    <property type="evidence" value="ECO:0007669"/>
    <property type="project" value="UniProtKB-KW"/>
</dbReference>
<dbReference type="AlphaFoldDB" id="A0A3N5D7V2"/>
<evidence type="ECO:0000256" key="3">
    <source>
        <dbReference type="SAM" id="MobiDB-lite"/>
    </source>
</evidence>
<dbReference type="CDD" id="cd02440">
    <property type="entry name" value="AdoMet_MTases"/>
    <property type="match status" value="1"/>
</dbReference>
<sequence>MTEASEWRGRVGRTWAEQWRRTDRAFGQLTDRLLAATRGLDFAHALDIGCGAGELTLALARNRPDACVTGVDVSPDLLAVARRRGTNRSNVRFMEGDAAQWTPRPHQSPSFLTSRHGVMFFEDSVAAFANLAGHAAPRARLLFSCFRERSDNPFFTEPARQLPQAPEPPAPGAPGPFAFADRAHVERILGAAGWGDPVFDRFDFPMIAGAGENAVDEAVAYFLNIGPVASATASLDGLARDRLTERLRNLAERSCRGDIVSLPASTWLVTATALA</sequence>
<dbReference type="SUPFAM" id="SSF53335">
    <property type="entry name" value="S-adenosyl-L-methionine-dependent methyltransferases"/>
    <property type="match status" value="1"/>
</dbReference>
<proteinExistence type="predicted"/>